<name>A0A7L5AIG9_9MICO</name>
<keyword evidence="3" id="KW-1185">Reference proteome</keyword>
<dbReference type="GO" id="GO:0016491">
    <property type="term" value="F:oxidoreductase activity"/>
    <property type="evidence" value="ECO:0007669"/>
    <property type="project" value="InterPro"/>
</dbReference>
<dbReference type="InterPro" id="IPR013154">
    <property type="entry name" value="ADH-like_N"/>
</dbReference>
<dbReference type="EMBL" id="CP017146">
    <property type="protein sequence ID" value="QHO69585.1"/>
    <property type="molecule type" value="Genomic_DNA"/>
</dbReference>
<sequence length="329" mass="34201">MKAIVQREYGSTEVLQLEQIDVPAIGAGDVLIRVRAASINQADWFLTTGTPLIARAAFGVRRPKLPVRGQDVAGIIESVSPDVSSFRAGDRVYAEVPAGSFAEFVAARAGDVAMMPRTISFEQASTVPLAAGTALQGLREVGCLDARTGGCGARVLINGASGGVGSFAIQIANALGAEVTAVCSARNAEQAFALGAARVIDYAVEDFTRAGDKHDLILDLVGNHPVRALRRALARTGTLVLASGGGGRILGPMGRIIGALVSAPFVSQQVRVLSATPSAARLDALTELIDSGAVSPQVERVYPLEQTAQALRDFVEQHARGKLVIAVSP</sequence>
<dbReference type="RefSeq" id="WP_161885960.1">
    <property type="nucleotide sequence ID" value="NZ_CP017146.1"/>
</dbReference>
<protein>
    <recommendedName>
        <fullName evidence="1">Enoyl reductase (ER) domain-containing protein</fullName>
    </recommendedName>
</protein>
<dbReference type="OrthoDB" id="9790818at2"/>
<dbReference type="InterPro" id="IPR036291">
    <property type="entry name" value="NAD(P)-bd_dom_sf"/>
</dbReference>
<dbReference type="Pfam" id="PF13602">
    <property type="entry name" value="ADH_zinc_N_2"/>
    <property type="match status" value="1"/>
</dbReference>
<dbReference type="SUPFAM" id="SSF50129">
    <property type="entry name" value="GroES-like"/>
    <property type="match status" value="1"/>
</dbReference>
<dbReference type="CDD" id="cd08267">
    <property type="entry name" value="MDR1"/>
    <property type="match status" value="1"/>
</dbReference>
<dbReference type="InterPro" id="IPR052733">
    <property type="entry name" value="Chloroplast_QOR"/>
</dbReference>
<accession>A0A7L5AIG9</accession>
<evidence type="ECO:0000313" key="3">
    <source>
        <dbReference type="Proteomes" id="UP000464507"/>
    </source>
</evidence>
<gene>
    <name evidence="2" type="ORF">BHD05_07970</name>
</gene>
<dbReference type="KEGG" id="mant:BHD05_07970"/>
<dbReference type="SMART" id="SM00829">
    <property type="entry name" value="PKS_ER"/>
    <property type="match status" value="1"/>
</dbReference>
<evidence type="ECO:0000259" key="1">
    <source>
        <dbReference type="SMART" id="SM00829"/>
    </source>
</evidence>
<dbReference type="Proteomes" id="UP000464507">
    <property type="component" value="Chromosome"/>
</dbReference>
<organism evidence="2 3">
    <name type="scientific">Marisediminicola antarctica</name>
    <dbReference type="NCBI Taxonomy" id="674079"/>
    <lineage>
        <taxon>Bacteria</taxon>
        <taxon>Bacillati</taxon>
        <taxon>Actinomycetota</taxon>
        <taxon>Actinomycetes</taxon>
        <taxon>Micrococcales</taxon>
        <taxon>Microbacteriaceae</taxon>
        <taxon>Marisediminicola</taxon>
    </lineage>
</organism>
<dbReference type="InterPro" id="IPR011032">
    <property type="entry name" value="GroES-like_sf"/>
</dbReference>
<dbReference type="Gene3D" id="3.90.180.10">
    <property type="entry name" value="Medium-chain alcohol dehydrogenases, catalytic domain"/>
    <property type="match status" value="1"/>
</dbReference>
<evidence type="ECO:0000313" key="2">
    <source>
        <dbReference type="EMBL" id="QHO69585.1"/>
    </source>
</evidence>
<dbReference type="PANTHER" id="PTHR44013">
    <property type="entry name" value="ZINC-TYPE ALCOHOL DEHYDROGENASE-LIKE PROTEIN C16A3.02C"/>
    <property type="match status" value="1"/>
</dbReference>
<dbReference type="Gene3D" id="3.40.50.720">
    <property type="entry name" value="NAD(P)-binding Rossmann-like Domain"/>
    <property type="match status" value="1"/>
</dbReference>
<reference evidence="2 3" key="1">
    <citation type="submission" date="2016-09" db="EMBL/GenBank/DDBJ databases">
        <title>Complete genome sequence of microbes from the polar regions.</title>
        <authorList>
            <person name="Liao L."/>
            <person name="Chen B."/>
        </authorList>
    </citation>
    <scope>NUCLEOTIDE SEQUENCE [LARGE SCALE GENOMIC DNA]</scope>
    <source>
        <strain evidence="2 3">ZS314</strain>
    </source>
</reference>
<dbReference type="PANTHER" id="PTHR44013:SF1">
    <property type="entry name" value="ZINC-TYPE ALCOHOL DEHYDROGENASE-LIKE PROTEIN C16A3.02C"/>
    <property type="match status" value="1"/>
</dbReference>
<dbReference type="InterPro" id="IPR020843">
    <property type="entry name" value="ER"/>
</dbReference>
<feature type="domain" description="Enoyl reductase (ER)" evidence="1">
    <location>
        <begin position="10"/>
        <end position="325"/>
    </location>
</feature>
<dbReference type="Pfam" id="PF08240">
    <property type="entry name" value="ADH_N"/>
    <property type="match status" value="1"/>
</dbReference>
<dbReference type="AlphaFoldDB" id="A0A7L5AIG9"/>
<proteinExistence type="predicted"/>
<dbReference type="SUPFAM" id="SSF51735">
    <property type="entry name" value="NAD(P)-binding Rossmann-fold domains"/>
    <property type="match status" value="1"/>
</dbReference>